<dbReference type="Pfam" id="PF12848">
    <property type="entry name" value="ABC_tran_Xtn"/>
    <property type="match status" value="1"/>
</dbReference>
<accession>A0ABV2AYS3</accession>
<dbReference type="InterPro" id="IPR037118">
    <property type="entry name" value="Val-tRNA_synth_C_sf"/>
</dbReference>
<evidence type="ECO:0000256" key="10">
    <source>
        <dbReference type="SAM" id="MobiDB-lite"/>
    </source>
</evidence>
<proteinExistence type="inferred from homology"/>
<feature type="binding site" evidence="9">
    <location>
        <begin position="35"/>
        <end position="42"/>
    </location>
    <ligand>
        <name>ATP</name>
        <dbReference type="ChEBI" id="CHEBI:30616"/>
        <label>1</label>
    </ligand>
</feature>
<protein>
    <recommendedName>
        <fullName evidence="9">ATP-binding protein Uup</fullName>
        <ecNumber evidence="9">3.6.1.-</ecNumber>
    </recommendedName>
</protein>
<evidence type="ECO:0000256" key="9">
    <source>
        <dbReference type="HAMAP-Rule" id="MF_00848"/>
    </source>
</evidence>
<dbReference type="GO" id="GO:0005524">
    <property type="term" value="F:ATP binding"/>
    <property type="evidence" value="ECO:0007669"/>
    <property type="project" value="UniProtKB-KW"/>
</dbReference>
<feature type="domain" description="ABC transporter" evidence="11">
    <location>
        <begin position="317"/>
        <end position="540"/>
    </location>
</feature>
<dbReference type="Gene3D" id="1.10.287.380">
    <property type="entry name" value="Valyl-tRNA synthetase, C-terminal domain"/>
    <property type="match status" value="1"/>
</dbReference>
<evidence type="ECO:0000256" key="7">
    <source>
        <dbReference type="ARBA" id="ARBA00023125"/>
    </source>
</evidence>
<organism evidence="12 13">
    <name type="scientific">Salinisphaera dokdonensis CL-ES53</name>
    <dbReference type="NCBI Taxonomy" id="1304272"/>
    <lineage>
        <taxon>Bacteria</taxon>
        <taxon>Pseudomonadati</taxon>
        <taxon>Pseudomonadota</taxon>
        <taxon>Gammaproteobacteria</taxon>
        <taxon>Salinisphaerales</taxon>
        <taxon>Salinisphaeraceae</taxon>
        <taxon>Salinisphaera</taxon>
    </lineage>
</organism>
<dbReference type="InterPro" id="IPR027417">
    <property type="entry name" value="P-loop_NTPase"/>
</dbReference>
<dbReference type="Pfam" id="PF00005">
    <property type="entry name" value="ABC_tran"/>
    <property type="match status" value="2"/>
</dbReference>
<feature type="compositionally biased region" description="Basic and acidic residues" evidence="10">
    <location>
        <begin position="568"/>
        <end position="577"/>
    </location>
</feature>
<dbReference type="SUPFAM" id="SSF52540">
    <property type="entry name" value="P-loop containing nucleoside triphosphate hydrolases"/>
    <property type="match status" value="2"/>
</dbReference>
<keyword evidence="2 9" id="KW-0677">Repeat</keyword>
<keyword evidence="1 9" id="KW-0963">Cytoplasm</keyword>
<feature type="region of interest" description="Disordered" evidence="10">
    <location>
        <begin position="533"/>
        <end position="577"/>
    </location>
</feature>
<feature type="domain" description="ABC transporter" evidence="11">
    <location>
        <begin position="3"/>
        <end position="250"/>
    </location>
</feature>
<dbReference type="PROSITE" id="PS00211">
    <property type="entry name" value="ABC_TRANSPORTER_1"/>
    <property type="match status" value="2"/>
</dbReference>
<keyword evidence="4 9" id="KW-0227">DNA damage</keyword>
<dbReference type="SMART" id="SM00382">
    <property type="entry name" value="AAA"/>
    <property type="match status" value="2"/>
</dbReference>
<dbReference type="InterPro" id="IPR043686">
    <property type="entry name" value="Uup"/>
</dbReference>
<keyword evidence="7 9" id="KW-0238">DNA-binding</keyword>
<dbReference type="Proteomes" id="UP001460888">
    <property type="component" value="Unassembled WGS sequence"/>
</dbReference>
<dbReference type="PANTHER" id="PTHR42855:SF1">
    <property type="entry name" value="ABC TRANSPORTER DOMAIN-CONTAINING PROTEIN"/>
    <property type="match status" value="1"/>
</dbReference>
<comment type="caution">
    <text evidence="12">The sequence shown here is derived from an EMBL/GenBank/DDBJ whole genome shotgun (WGS) entry which is preliminary data.</text>
</comment>
<comment type="similarity">
    <text evidence="9">Belongs to the ABC transporter superfamily. ABCF family. Uup subfamily.</text>
</comment>
<reference evidence="12 13" key="1">
    <citation type="submission" date="2013-03" db="EMBL/GenBank/DDBJ databases">
        <title>Salinisphaera dokdonensis CL-ES53 Genome Sequencing.</title>
        <authorList>
            <person name="Li C."/>
            <person name="Lai Q."/>
            <person name="Shao Z."/>
        </authorList>
    </citation>
    <scope>NUCLEOTIDE SEQUENCE [LARGE SCALE GENOMIC DNA]</scope>
    <source>
        <strain evidence="12 13">CL-ES53</strain>
    </source>
</reference>
<dbReference type="Pfam" id="PF16326">
    <property type="entry name" value="ABC_tran_CTD"/>
    <property type="match status" value="1"/>
</dbReference>
<dbReference type="PANTHER" id="PTHR42855">
    <property type="entry name" value="ABC TRANSPORTER ATP-BINDING SUBUNIT"/>
    <property type="match status" value="1"/>
</dbReference>
<dbReference type="InterPro" id="IPR051309">
    <property type="entry name" value="ABCF_ATPase"/>
</dbReference>
<dbReference type="InterPro" id="IPR003439">
    <property type="entry name" value="ABC_transporter-like_ATP-bd"/>
</dbReference>
<sequence>MILQLRNLRLAYGTHPLLDDAEISIDRGERVALVGRNGTGKSTLMRIVSREIEPDEVTREQKPDLRVARLEQEVPAGTSGAVFDVVAGGLGDVGAALARFHELTARLSAGEDVMDAFSKAQARVEAMDGWTLAPQVESTLSRLNLDADWQFEALSGGQKRRVLLARALVQEPDLLLLDEPTNHLDIAAIAQLEEMLLAWNGALLFITHDRAFLKNLATRIIDLDRGKLTSWPGSYDKFLEGKEKMLADEANANALFDKRLAQEEVWIRQGIKARRTRNEGRVRALKAMRAERAERRERGGTANIITQDAARSGKHVIVAENLAYKWDDGDNQKPIVNDLSTVIQRGDKVGIIGPNGCGKTTLINLLLGRIEPDAGTIKLGTNLDIAHFDQHRAALDDSISVLDNVAQGRSSITINGQDRHVMSYLQDFLFSPKRARSPTHVLSGGERNRLLLAKLFTRPANLLIMDEPTNDLDVETLELLEERLMSFDGTLLLVSHDRAFIDNVVTSSLVFDGNGNVNDYVGGYTDWLRQRPRTEAPTTSMSKPKAASKPAASAPKPKPKPANPLTSAERKELRALPDTIEKLETKIEGFEAEFAKPGFYDRPANEVKQATEKLGKAQSELENALERWEALEARQA</sequence>
<name>A0ABV2AYS3_9GAMM</name>
<evidence type="ECO:0000256" key="6">
    <source>
        <dbReference type="ARBA" id="ARBA00022840"/>
    </source>
</evidence>
<dbReference type="InterPro" id="IPR032781">
    <property type="entry name" value="ABC_tran_Xtn"/>
</dbReference>
<dbReference type="PROSITE" id="PS50893">
    <property type="entry name" value="ABC_TRANSPORTER_2"/>
    <property type="match status" value="2"/>
</dbReference>
<evidence type="ECO:0000256" key="3">
    <source>
        <dbReference type="ARBA" id="ARBA00022741"/>
    </source>
</evidence>
<dbReference type="InterPro" id="IPR017871">
    <property type="entry name" value="ABC_transporter-like_CS"/>
</dbReference>
<dbReference type="Gene3D" id="3.40.50.300">
    <property type="entry name" value="P-loop containing nucleotide triphosphate hydrolases"/>
    <property type="match status" value="2"/>
</dbReference>
<keyword evidence="13" id="KW-1185">Reference proteome</keyword>
<dbReference type="RefSeq" id="WP_353109511.1">
    <property type="nucleotide sequence ID" value="NZ_APND01000001.1"/>
</dbReference>
<evidence type="ECO:0000256" key="8">
    <source>
        <dbReference type="ARBA" id="ARBA00023204"/>
    </source>
</evidence>
<feature type="binding site" evidence="9">
    <location>
        <begin position="353"/>
        <end position="360"/>
    </location>
    <ligand>
        <name>ATP</name>
        <dbReference type="ChEBI" id="CHEBI:30616"/>
        <label>2</label>
    </ligand>
</feature>
<comment type="subcellular location">
    <subcellularLocation>
        <location evidence="9">Cytoplasm</location>
    </subcellularLocation>
    <text evidence="9">Associates with ribosomes.</text>
</comment>
<keyword evidence="6 9" id="KW-0067">ATP-binding</keyword>
<dbReference type="EMBL" id="APND01000001">
    <property type="protein sequence ID" value="MES1928437.1"/>
    <property type="molecule type" value="Genomic_DNA"/>
</dbReference>
<gene>
    <name evidence="9" type="primary">uup</name>
    <name evidence="12" type="ORF">SADO_04240</name>
</gene>
<evidence type="ECO:0000256" key="1">
    <source>
        <dbReference type="ARBA" id="ARBA00022490"/>
    </source>
</evidence>
<dbReference type="CDD" id="cd03221">
    <property type="entry name" value="ABCF_EF-3"/>
    <property type="match status" value="2"/>
</dbReference>
<evidence type="ECO:0000313" key="12">
    <source>
        <dbReference type="EMBL" id="MES1928437.1"/>
    </source>
</evidence>
<comment type="function">
    <text evidence="9">Probably plays a role in ribosome assembly or function. May be involved in resolution of branched DNA intermediates that result from template switching in postreplication gaps. Binds DNA and has ATPase activity.</text>
</comment>
<keyword evidence="3 9" id="KW-0547">Nucleotide-binding</keyword>
<evidence type="ECO:0000256" key="4">
    <source>
        <dbReference type="ARBA" id="ARBA00022763"/>
    </source>
</evidence>
<keyword evidence="8 9" id="KW-0234">DNA repair</keyword>
<evidence type="ECO:0000313" key="13">
    <source>
        <dbReference type="Proteomes" id="UP001460888"/>
    </source>
</evidence>
<dbReference type="InterPro" id="IPR003593">
    <property type="entry name" value="AAA+_ATPase"/>
</dbReference>
<evidence type="ECO:0000259" key="11">
    <source>
        <dbReference type="PROSITE" id="PS50893"/>
    </source>
</evidence>
<dbReference type="EC" id="3.6.1.-" evidence="9"/>
<comment type="catalytic activity">
    <reaction evidence="9">
        <text>ATP + H2O = ADP + phosphate + H(+)</text>
        <dbReference type="Rhea" id="RHEA:13065"/>
        <dbReference type="ChEBI" id="CHEBI:15377"/>
        <dbReference type="ChEBI" id="CHEBI:15378"/>
        <dbReference type="ChEBI" id="CHEBI:30616"/>
        <dbReference type="ChEBI" id="CHEBI:43474"/>
        <dbReference type="ChEBI" id="CHEBI:456216"/>
    </reaction>
</comment>
<dbReference type="HAMAP" id="MF_00848">
    <property type="entry name" value="Uup"/>
    <property type="match status" value="1"/>
</dbReference>
<evidence type="ECO:0000256" key="2">
    <source>
        <dbReference type="ARBA" id="ARBA00022737"/>
    </source>
</evidence>
<feature type="compositionally biased region" description="Low complexity" evidence="10">
    <location>
        <begin position="542"/>
        <end position="555"/>
    </location>
</feature>
<evidence type="ECO:0000256" key="5">
    <source>
        <dbReference type="ARBA" id="ARBA00022801"/>
    </source>
</evidence>
<dbReference type="InterPro" id="IPR032524">
    <property type="entry name" value="ABC_tran_C"/>
</dbReference>
<keyword evidence="5 9" id="KW-0378">Hydrolase</keyword>